<keyword evidence="2" id="KW-1185">Reference proteome</keyword>
<proteinExistence type="predicted"/>
<sequence>MAVNKNFVVKNGLEVNTKLIRADATNNKVGIGTSVPNYELHVNGGIGATDLYVTGITTVLNELNVGLGGTILTVVGTTDGSDQFVGINTASPQFRLDVRAPVSTGQTALYVYGDMRVTGDIDLDDINLDDASIQNLTVTEALNVSNSGLSTFSGRADFNDSVDIEDNLIVAGIATVTGNLTASSDVSIASNLSVTGLSTFTGISTFSGRVGIISDFVVDGNATVSGITTITGDLRTSANASFAGITTLASSGGITTTGGDLYIGGDLFVRDDITYDEVNGRNLNITGIATIGSIDVGSSGTIEVTDKEIYTQFDITNNGSGAYEFAATGIGFTVATSNPTLYLLRGKKYNFSVNASGHPFYINTLNGTGTGQQFTRGVTNNGAAVGVVTFAVPFDAPEILHYNCGNHSGMNGPIYIGNDGGLGISSEGTNLGVGITQINFASSNGTAIAVDMGTGSGSNSGIATVTFTPGVSLGLVIALGA</sequence>
<organism evidence="1 2">
    <name type="scientific">Synechococcus phage Bellamy</name>
    <dbReference type="NCBI Taxonomy" id="2023996"/>
    <lineage>
        <taxon>Viruses</taxon>
        <taxon>Duplodnaviria</taxon>
        <taxon>Heunggongvirae</taxon>
        <taxon>Uroviricota</taxon>
        <taxon>Caudoviricetes</taxon>
        <taxon>Pantevenvirales</taxon>
        <taxon>Kyanoviridae</taxon>
        <taxon>Bellamyvirus</taxon>
        <taxon>Bellamyvirus bellamy</taxon>
    </lineage>
</organism>
<dbReference type="EMBL" id="MF351863">
    <property type="protein sequence ID" value="ASR76074.1"/>
    <property type="molecule type" value="Genomic_DNA"/>
</dbReference>
<dbReference type="Proteomes" id="UP000221247">
    <property type="component" value="Segment"/>
</dbReference>
<dbReference type="RefSeq" id="YP_009791186.1">
    <property type="nucleotide sequence ID" value="NC_047838.1"/>
</dbReference>
<accession>A0A222YYC1</accession>
<dbReference type="KEGG" id="vg:54981359"/>
<reference evidence="1 2" key="1">
    <citation type="submission" date="2017-06" db="EMBL/GenBank/DDBJ databases">
        <authorList>
            <person name="Kim H.J."/>
            <person name="Triplett B.A."/>
        </authorList>
    </citation>
    <scope>NUCLEOTIDE SEQUENCE [LARGE SCALE GENOMIC DNA]</scope>
</reference>
<dbReference type="GeneID" id="54981359"/>
<evidence type="ECO:0000313" key="2">
    <source>
        <dbReference type="Proteomes" id="UP000221247"/>
    </source>
</evidence>
<gene>
    <name evidence="1" type="primary">29</name>
    <name evidence="1" type="ORF">PBI_BELLAMY_29</name>
</gene>
<protein>
    <submittedName>
        <fullName evidence="1">Tail fiber</fullName>
    </submittedName>
</protein>
<name>A0A222YYC1_9CAUD</name>
<evidence type="ECO:0000313" key="1">
    <source>
        <dbReference type="EMBL" id="ASR76074.1"/>
    </source>
</evidence>